<dbReference type="SUPFAM" id="SSF52540">
    <property type="entry name" value="P-loop containing nucleoside triphosphate hydrolases"/>
    <property type="match status" value="1"/>
</dbReference>
<evidence type="ECO:0000259" key="2">
    <source>
        <dbReference type="PROSITE" id="PS51192"/>
    </source>
</evidence>
<accession>A0ABU1YWU0</accession>
<reference evidence="4" key="1">
    <citation type="submission" date="2023-07" db="EMBL/GenBank/DDBJ databases">
        <title>Sequencing the genomes of 1000 actinobacteria strains.</title>
        <authorList>
            <person name="Klenk H.-P."/>
        </authorList>
    </citation>
    <scope>NUCLEOTIDE SEQUENCE</scope>
    <source>
        <strain evidence="4">DSM 13068</strain>
    </source>
</reference>
<dbReference type="RefSeq" id="WP_310245235.1">
    <property type="nucleotide sequence ID" value="NZ_JAVDXX010000001.1"/>
</dbReference>
<dbReference type="PANTHER" id="PTHR47962">
    <property type="entry name" value="ATP-DEPENDENT HELICASE LHR-RELATED-RELATED"/>
    <property type="match status" value="1"/>
</dbReference>
<feature type="domain" description="Helicase ATP-binding" evidence="2">
    <location>
        <begin position="328"/>
        <end position="468"/>
    </location>
</feature>
<dbReference type="Gene3D" id="3.40.50.300">
    <property type="entry name" value="P-loop containing nucleotide triphosphate hydrolases"/>
    <property type="match status" value="2"/>
</dbReference>
<dbReference type="InterPro" id="IPR025202">
    <property type="entry name" value="PLD-like_dom"/>
</dbReference>
<dbReference type="EMBL" id="JAVDXX010000001">
    <property type="protein sequence ID" value="MDR7292810.1"/>
    <property type="molecule type" value="Genomic_DNA"/>
</dbReference>
<dbReference type="InterPro" id="IPR027417">
    <property type="entry name" value="P-loop_NTPase"/>
</dbReference>
<dbReference type="PROSITE" id="PS51194">
    <property type="entry name" value="HELICASE_CTER"/>
    <property type="match status" value="1"/>
</dbReference>
<dbReference type="SMART" id="SM00487">
    <property type="entry name" value="DEXDc"/>
    <property type="match status" value="1"/>
</dbReference>
<organism evidence="4 5">
    <name type="scientific">Pseudoglutamicibacter albus</name>
    <dbReference type="NCBI Taxonomy" id="98671"/>
    <lineage>
        <taxon>Bacteria</taxon>
        <taxon>Bacillati</taxon>
        <taxon>Actinomycetota</taxon>
        <taxon>Actinomycetes</taxon>
        <taxon>Micrococcales</taxon>
        <taxon>Micrococcaceae</taxon>
        <taxon>Pseudoglutamicibacter</taxon>
    </lineage>
</organism>
<evidence type="ECO:0000313" key="4">
    <source>
        <dbReference type="EMBL" id="MDR7292810.1"/>
    </source>
</evidence>
<keyword evidence="4" id="KW-0347">Helicase</keyword>
<dbReference type="CDD" id="cd18799">
    <property type="entry name" value="SF2_C_EcoAI-like"/>
    <property type="match status" value="1"/>
</dbReference>
<dbReference type="InterPro" id="IPR001650">
    <property type="entry name" value="Helicase_C-like"/>
</dbReference>
<dbReference type="SMART" id="SM00490">
    <property type="entry name" value="HELICc"/>
    <property type="match status" value="1"/>
</dbReference>
<dbReference type="CDD" id="cd18032">
    <property type="entry name" value="DEXHc_RE_I_III_res"/>
    <property type="match status" value="1"/>
</dbReference>
<keyword evidence="5" id="KW-1185">Reference proteome</keyword>
<proteinExistence type="predicted"/>
<dbReference type="InterPro" id="IPR052511">
    <property type="entry name" value="ATP-dep_Helicase"/>
</dbReference>
<name>A0ABU1YWU0_9MICC</name>
<keyword evidence="4" id="KW-0067">ATP-binding</keyword>
<dbReference type="InterPro" id="IPR006935">
    <property type="entry name" value="Helicase/UvrB_N"/>
</dbReference>
<comment type="caution">
    <text evidence="4">The sequence shown here is derived from an EMBL/GenBank/DDBJ whole genome shotgun (WGS) entry which is preliminary data.</text>
</comment>
<feature type="domain" description="Helicase C-terminal" evidence="3">
    <location>
        <begin position="542"/>
        <end position="703"/>
    </location>
</feature>
<dbReference type="Proteomes" id="UP001180715">
    <property type="component" value="Unassembled WGS sequence"/>
</dbReference>
<dbReference type="Pfam" id="PF00271">
    <property type="entry name" value="Helicase_C"/>
    <property type="match status" value="1"/>
</dbReference>
<keyword evidence="4" id="KW-0378">Hydrolase</keyword>
<dbReference type="SUPFAM" id="SSF56024">
    <property type="entry name" value="Phospholipase D/nuclease"/>
    <property type="match status" value="1"/>
</dbReference>
<dbReference type="Pfam" id="PF11907">
    <property type="entry name" value="DUF3427"/>
    <property type="match status" value="1"/>
</dbReference>
<dbReference type="CDD" id="cd09203">
    <property type="entry name" value="PLDc_N_DEXD_b1"/>
    <property type="match status" value="1"/>
</dbReference>
<protein>
    <submittedName>
        <fullName evidence="4">Superfamily II DNA or RNA helicase/HKD family nuclease</fullName>
    </submittedName>
</protein>
<dbReference type="InterPro" id="IPR021835">
    <property type="entry name" value="DUF3427"/>
</dbReference>
<feature type="region of interest" description="Disordered" evidence="1">
    <location>
        <begin position="83"/>
        <end position="110"/>
    </location>
</feature>
<keyword evidence="4" id="KW-0547">Nucleotide-binding</keyword>
<evidence type="ECO:0000259" key="3">
    <source>
        <dbReference type="PROSITE" id="PS51194"/>
    </source>
</evidence>
<dbReference type="Gene3D" id="3.30.870.10">
    <property type="entry name" value="Endonuclease Chain A"/>
    <property type="match status" value="1"/>
</dbReference>
<gene>
    <name evidence="4" type="ORF">J2S67_000078</name>
</gene>
<dbReference type="PROSITE" id="PS51192">
    <property type="entry name" value="HELICASE_ATP_BIND_1"/>
    <property type="match status" value="1"/>
</dbReference>
<evidence type="ECO:0000313" key="5">
    <source>
        <dbReference type="Proteomes" id="UP001180715"/>
    </source>
</evidence>
<sequence length="1054" mass="118268">MSDEFVDPLLVGLREDLVTSDLRRALDATARETQIAKVDKADFPHVAARFVAERLEQELQLISGEEERIEFVNRLLATMSSVSHGEHLEGPKPQQLLSTAKPPHKAPQSPSIPISEVALLTNAQGDPRLGPELKTEMLSADAVDVVMSFVRWSGIRLIAQELQELNRRGVPVRLLTTTYMGATEKRALDYLVNECGAEVRISYDTQTTRLHAKAWVFRRNTGFHTGFHTGYIGSSNLSKAAMVDGLEWNVRVSNIQTPALVEKFEATFESYWQSPIFEPYIPEKDGERLQQALNNGAADKVPDSLLATNLDVRPYPHQAIILDDLQHEREVLNRHRNLVVAATGTGKTVIAALDYRRLCENTKGPRPRFLFVAHRREILEQSLRTFRDVLGDGSFGELLRGNYRPTKWDHVFASIQTLSQETVYTKLDRDHFDVVIIDEFHHSAGATYERVIKHFDGCKEFLGLTATPERMDGQNIAAEYFDGRIASELRLWTALDNDLLVPFHYFGIADGVDLSGAQFSAGGYRVADLDRLYTGNDQRAKKIIQATREIVTDTGNMKALGFCVSVDHATYMAEVFNQAGIASGVVTGKTSREDRDQAIKQLAAGELNCLMAVDVFNEGFDLPAIDTVLMMRPTQSATIFIQQLGRGLRRAQNKSVLTVLDFVGHQHKNFRFDIKLHALTGQDRKQLQRSAEHNFPVLPAGCQIVLDEVTQKEVVANLRSQVTMSTKDFLADVRQMSTAAEVTAGLHLKDYLERSDRDLPSVYKPGATRTYLGDKGPNAWVQYEAWANGRSSFRPSEAESKLLQRANKFVHVDDPVRFEGYLRVLNSGKVTPELLQDPLALMLYYSFWPSGHEKGLAAGMAELLNARFVREELEQIMQFREVVSRAVPRPLSGGLETQPIRSHATYTREELLAGLGVGSLNLEKPGSIREGVKWIPELQTDVLLVTLKKSEADYSPTTMYHDYALTDTLFHWESQSLTREASPTGQRYINHESEGSNVVLFVRKAKNGEMGTEPYTCLGNARYVKHSGERPMQIIWELERPMPASLFEIARAAK</sequence>
<dbReference type="Pfam" id="PF04851">
    <property type="entry name" value="ResIII"/>
    <property type="match status" value="1"/>
</dbReference>
<dbReference type="GO" id="GO:0004386">
    <property type="term" value="F:helicase activity"/>
    <property type="evidence" value="ECO:0007669"/>
    <property type="project" value="UniProtKB-KW"/>
</dbReference>
<evidence type="ECO:0000256" key="1">
    <source>
        <dbReference type="SAM" id="MobiDB-lite"/>
    </source>
</evidence>
<dbReference type="PANTHER" id="PTHR47962:SF7">
    <property type="entry name" value="MITOCHONDRIAL ATP-DEPENDENT HELICASE IRC3-RELATED"/>
    <property type="match status" value="1"/>
</dbReference>
<dbReference type="Pfam" id="PF13091">
    <property type="entry name" value="PLDc_2"/>
    <property type="match status" value="1"/>
</dbReference>
<dbReference type="InterPro" id="IPR014001">
    <property type="entry name" value="Helicase_ATP-bd"/>
</dbReference>